<name>A0A7J6IIM0_COLFN</name>
<evidence type="ECO:0000313" key="2">
    <source>
        <dbReference type="Proteomes" id="UP000011096"/>
    </source>
</evidence>
<reference evidence="1 2" key="1">
    <citation type="submission" date="2012-08" db="EMBL/GenBank/DDBJ databases">
        <authorList>
            <person name="Gan P.H.P."/>
            <person name="Ikeda K."/>
            <person name="Irieda H."/>
            <person name="Narusaka M."/>
            <person name="O'Connell R.J."/>
            <person name="Narusaka Y."/>
            <person name="Takano Y."/>
            <person name="Kubo Y."/>
            <person name="Shirasu K."/>
        </authorList>
    </citation>
    <scope>NUCLEOTIDE SEQUENCE [LARGE SCALE GENOMIC DNA]</scope>
    <source>
        <strain evidence="1 2">Nara gc5</strain>
    </source>
</reference>
<dbReference type="RefSeq" id="XP_066007244.1">
    <property type="nucleotide sequence ID" value="XM_066153321.1"/>
</dbReference>
<organism evidence="1 2">
    <name type="scientific">Colletotrichum fructicola (strain Nara gc5)</name>
    <name type="common">Anthracnose fungus</name>
    <name type="synonym">Colletotrichum gloeosporioides (strain Nara gc5)</name>
    <dbReference type="NCBI Taxonomy" id="1213859"/>
    <lineage>
        <taxon>Eukaryota</taxon>
        <taxon>Fungi</taxon>
        <taxon>Dikarya</taxon>
        <taxon>Ascomycota</taxon>
        <taxon>Pezizomycotina</taxon>
        <taxon>Sordariomycetes</taxon>
        <taxon>Hypocreomycetidae</taxon>
        <taxon>Glomerellales</taxon>
        <taxon>Glomerellaceae</taxon>
        <taxon>Colletotrichum</taxon>
        <taxon>Colletotrichum gloeosporioides species complex</taxon>
    </lineage>
</organism>
<dbReference type="InParanoid" id="A0A7J6IIM0"/>
<dbReference type="Proteomes" id="UP000011096">
    <property type="component" value="Unassembled WGS sequence"/>
</dbReference>
<gene>
    <name evidence="1" type="ORF">CGGC5_v015818</name>
</gene>
<dbReference type="EMBL" id="ANPB02000010">
    <property type="protein sequence ID" value="KAF4475306.1"/>
    <property type="molecule type" value="Genomic_DNA"/>
</dbReference>
<protein>
    <submittedName>
        <fullName evidence="1">Uncharacterized protein</fullName>
    </submittedName>
</protein>
<proteinExistence type="predicted"/>
<dbReference type="GeneID" id="90980433"/>
<reference evidence="1 2" key="2">
    <citation type="submission" date="2020-04" db="EMBL/GenBank/DDBJ databases">
        <title>Genome sequencing and assembly of multiple isolates from the Colletotrichum gloeosporioides species complex.</title>
        <authorList>
            <person name="Gan P."/>
            <person name="Shirasu K."/>
        </authorList>
    </citation>
    <scope>NUCLEOTIDE SEQUENCE [LARGE SCALE GENOMIC DNA]</scope>
    <source>
        <strain evidence="1 2">Nara gc5</strain>
    </source>
</reference>
<keyword evidence="2" id="KW-1185">Reference proteome</keyword>
<sequence length="80" mass="9045">MFMTANGVTVSMQPGIAKRIRLVRDYVVRCVGSVIASKFLVQIGSLTPIRRRMRIWGCDYRQLLLISISMGTDFLSSYSL</sequence>
<comment type="caution">
    <text evidence="1">The sequence shown here is derived from an EMBL/GenBank/DDBJ whole genome shotgun (WGS) entry which is preliminary data.</text>
</comment>
<dbReference type="AlphaFoldDB" id="A0A7J6IIM0"/>
<evidence type="ECO:0000313" key="1">
    <source>
        <dbReference type="EMBL" id="KAF4475306.1"/>
    </source>
</evidence>
<accession>A0A7J6IIM0</accession>